<gene>
    <name evidence="2" type="ORF">CKAN_01938900</name>
</gene>
<evidence type="ECO:0000256" key="1">
    <source>
        <dbReference type="SAM" id="MobiDB-lite"/>
    </source>
</evidence>
<dbReference type="AlphaFoldDB" id="A0A443PHQ4"/>
<name>A0A443PHQ4_9MAGN</name>
<proteinExistence type="predicted"/>
<sequence>MADSEKKPPLPPLSSSPATSSRGGDAIISIPKSETHVEFIRRRLAEQKPTNNDNREEAIRRVPFRLRQGKNNMYEPLFISIGPYHRGRPKLQEMEKIKFQNISGIIDSPDFEDLIGKLELKEKQVRGCYTNNFIPMSSKDFVEMMLLDSYFIIKLLTEDAVENLGDPSPLMLHDLLLLENQLPFFLIQFVFDTIGKSSSNLISLAHRFYRQATQKIIYHTHTPNPDEDVVRPCRTLLQLYHRFIISPQTNLSPEKPKSNWINFNCNPFFPTNGLRRLSKNSEEIMIPNATVLHEAGIKFRKNEGRGILDVKFNGGVLEIPPLFMDDGTVSLFHNLIALENTCGDVYYSNEEWHHFAHIWK</sequence>
<accession>A0A443PHQ4</accession>
<dbReference type="EMBL" id="QPKB01000008">
    <property type="protein sequence ID" value="RWR90299.1"/>
    <property type="molecule type" value="Genomic_DNA"/>
</dbReference>
<dbReference type="InterPro" id="IPR004158">
    <property type="entry name" value="DUF247_pln"/>
</dbReference>
<dbReference type="STRING" id="337451.A0A443PHQ4"/>
<keyword evidence="3" id="KW-1185">Reference proteome</keyword>
<protein>
    <submittedName>
        <fullName evidence="2">UPF0481-like protein</fullName>
    </submittedName>
</protein>
<dbReference type="PANTHER" id="PTHR31170:SF25">
    <property type="entry name" value="BNAA09G04570D PROTEIN"/>
    <property type="match status" value="1"/>
</dbReference>
<dbReference type="OrthoDB" id="591587at2759"/>
<organism evidence="2 3">
    <name type="scientific">Cinnamomum micranthum f. kanehirae</name>
    <dbReference type="NCBI Taxonomy" id="337451"/>
    <lineage>
        <taxon>Eukaryota</taxon>
        <taxon>Viridiplantae</taxon>
        <taxon>Streptophyta</taxon>
        <taxon>Embryophyta</taxon>
        <taxon>Tracheophyta</taxon>
        <taxon>Spermatophyta</taxon>
        <taxon>Magnoliopsida</taxon>
        <taxon>Magnoliidae</taxon>
        <taxon>Laurales</taxon>
        <taxon>Lauraceae</taxon>
        <taxon>Cinnamomum</taxon>
    </lineage>
</organism>
<evidence type="ECO:0000313" key="2">
    <source>
        <dbReference type="EMBL" id="RWR90299.1"/>
    </source>
</evidence>
<feature type="region of interest" description="Disordered" evidence="1">
    <location>
        <begin position="1"/>
        <end position="26"/>
    </location>
</feature>
<reference evidence="2 3" key="1">
    <citation type="journal article" date="2019" name="Nat. Plants">
        <title>Stout camphor tree genome fills gaps in understanding of flowering plant genome evolution.</title>
        <authorList>
            <person name="Chaw S.M."/>
            <person name="Liu Y.C."/>
            <person name="Wu Y.W."/>
            <person name="Wang H.Y."/>
            <person name="Lin C.I."/>
            <person name="Wu C.S."/>
            <person name="Ke H.M."/>
            <person name="Chang L.Y."/>
            <person name="Hsu C.Y."/>
            <person name="Yang H.T."/>
            <person name="Sudianto E."/>
            <person name="Hsu M.H."/>
            <person name="Wu K.P."/>
            <person name="Wang L.N."/>
            <person name="Leebens-Mack J.H."/>
            <person name="Tsai I.J."/>
        </authorList>
    </citation>
    <scope>NUCLEOTIDE SEQUENCE [LARGE SCALE GENOMIC DNA]</scope>
    <source>
        <strain evidence="3">cv. Chaw 1501</strain>
        <tissue evidence="2">Young leaves</tissue>
    </source>
</reference>
<comment type="caution">
    <text evidence="2">The sequence shown here is derived from an EMBL/GenBank/DDBJ whole genome shotgun (WGS) entry which is preliminary data.</text>
</comment>
<dbReference type="Proteomes" id="UP000283530">
    <property type="component" value="Unassembled WGS sequence"/>
</dbReference>
<dbReference type="PANTHER" id="PTHR31170">
    <property type="entry name" value="BNAC04G53230D PROTEIN"/>
    <property type="match status" value="1"/>
</dbReference>
<evidence type="ECO:0000313" key="3">
    <source>
        <dbReference type="Proteomes" id="UP000283530"/>
    </source>
</evidence>
<dbReference type="Pfam" id="PF03140">
    <property type="entry name" value="DUF247"/>
    <property type="match status" value="1"/>
</dbReference>